<gene>
    <name evidence="5" type="ORF">BDZ94DRAFT_1280877</name>
</gene>
<dbReference type="AlphaFoldDB" id="A0A9P5YD53"/>
<dbReference type="Pfam" id="PF00732">
    <property type="entry name" value="GMC_oxred_N"/>
    <property type="match status" value="1"/>
</dbReference>
<dbReference type="PIRSF" id="PIRSF000137">
    <property type="entry name" value="Alcohol_oxidase"/>
    <property type="match status" value="1"/>
</dbReference>
<dbReference type="OrthoDB" id="269227at2759"/>
<dbReference type="Gene3D" id="3.50.50.60">
    <property type="entry name" value="FAD/NAD(P)-binding domain"/>
    <property type="match status" value="1"/>
</dbReference>
<dbReference type="SUPFAM" id="SSF54373">
    <property type="entry name" value="FAD-linked reductases, C-terminal domain"/>
    <property type="match status" value="1"/>
</dbReference>
<feature type="binding site" evidence="3">
    <location>
        <begin position="543"/>
        <end position="544"/>
    </location>
    <ligand>
        <name>FAD</name>
        <dbReference type="ChEBI" id="CHEBI:57692"/>
    </ligand>
</feature>
<dbReference type="Pfam" id="PF05199">
    <property type="entry name" value="GMC_oxred_C"/>
    <property type="match status" value="1"/>
</dbReference>
<name>A0A9P5YD53_9AGAR</name>
<evidence type="ECO:0000313" key="5">
    <source>
        <dbReference type="EMBL" id="KAF9466617.1"/>
    </source>
</evidence>
<dbReference type="EMBL" id="MU150241">
    <property type="protein sequence ID" value="KAF9466617.1"/>
    <property type="molecule type" value="Genomic_DNA"/>
</dbReference>
<dbReference type="SUPFAM" id="SSF51905">
    <property type="entry name" value="FAD/NAD(P)-binding domain"/>
    <property type="match status" value="1"/>
</dbReference>
<evidence type="ECO:0000259" key="4">
    <source>
        <dbReference type="PROSITE" id="PS00624"/>
    </source>
</evidence>
<protein>
    <submittedName>
        <fullName evidence="5">GMC oxidoreductase-domain-containing protein</fullName>
    </submittedName>
</protein>
<keyword evidence="3" id="KW-0274">FAD</keyword>
<comment type="similarity">
    <text evidence="2">Belongs to the GMC oxidoreductase family.</text>
</comment>
<comment type="caution">
    <text evidence="5">The sequence shown here is derived from an EMBL/GenBank/DDBJ whole genome shotgun (WGS) entry which is preliminary data.</text>
</comment>
<feature type="binding site" evidence="3">
    <location>
        <position position="240"/>
    </location>
    <ligand>
        <name>FAD</name>
        <dbReference type="ChEBI" id="CHEBI:57692"/>
    </ligand>
</feature>
<feature type="domain" description="Glucose-methanol-choline oxidoreductase N-terminal" evidence="4">
    <location>
        <begin position="283"/>
        <end position="297"/>
    </location>
</feature>
<evidence type="ECO:0000256" key="2">
    <source>
        <dbReference type="ARBA" id="ARBA00010790"/>
    </source>
</evidence>
<dbReference type="Proteomes" id="UP000807353">
    <property type="component" value="Unassembled WGS sequence"/>
</dbReference>
<evidence type="ECO:0000256" key="3">
    <source>
        <dbReference type="PIRSR" id="PIRSR000137-2"/>
    </source>
</evidence>
<reference evidence="5" key="1">
    <citation type="submission" date="2020-11" db="EMBL/GenBank/DDBJ databases">
        <authorList>
            <consortium name="DOE Joint Genome Institute"/>
            <person name="Ahrendt S."/>
            <person name="Riley R."/>
            <person name="Andreopoulos W."/>
            <person name="Labutti K."/>
            <person name="Pangilinan J."/>
            <person name="Ruiz-Duenas F.J."/>
            <person name="Barrasa J.M."/>
            <person name="Sanchez-Garcia M."/>
            <person name="Camarero S."/>
            <person name="Miyauchi S."/>
            <person name="Serrano A."/>
            <person name="Linde D."/>
            <person name="Babiker R."/>
            <person name="Drula E."/>
            <person name="Ayuso-Fernandez I."/>
            <person name="Pacheco R."/>
            <person name="Padilla G."/>
            <person name="Ferreira P."/>
            <person name="Barriuso J."/>
            <person name="Kellner H."/>
            <person name="Castanera R."/>
            <person name="Alfaro M."/>
            <person name="Ramirez L."/>
            <person name="Pisabarro A.G."/>
            <person name="Kuo A."/>
            <person name="Tritt A."/>
            <person name="Lipzen A."/>
            <person name="He G."/>
            <person name="Yan M."/>
            <person name="Ng V."/>
            <person name="Cullen D."/>
            <person name="Martin F."/>
            <person name="Rosso M.-N."/>
            <person name="Henrissat B."/>
            <person name="Hibbett D."/>
            <person name="Martinez A.T."/>
            <person name="Grigoriev I.V."/>
        </authorList>
    </citation>
    <scope>NUCLEOTIDE SEQUENCE</scope>
    <source>
        <strain evidence="5">CBS 247.69</strain>
    </source>
</reference>
<dbReference type="InterPro" id="IPR000172">
    <property type="entry name" value="GMC_OxRdtase_N"/>
</dbReference>
<dbReference type="GO" id="GO:0050660">
    <property type="term" value="F:flavin adenine dinucleotide binding"/>
    <property type="evidence" value="ECO:0007669"/>
    <property type="project" value="InterPro"/>
</dbReference>
<dbReference type="PROSITE" id="PS00624">
    <property type="entry name" value="GMC_OXRED_2"/>
    <property type="match status" value="1"/>
</dbReference>
<organism evidence="5 6">
    <name type="scientific">Collybia nuda</name>
    <dbReference type="NCBI Taxonomy" id="64659"/>
    <lineage>
        <taxon>Eukaryota</taxon>
        <taxon>Fungi</taxon>
        <taxon>Dikarya</taxon>
        <taxon>Basidiomycota</taxon>
        <taxon>Agaricomycotina</taxon>
        <taxon>Agaricomycetes</taxon>
        <taxon>Agaricomycetidae</taxon>
        <taxon>Agaricales</taxon>
        <taxon>Tricholomatineae</taxon>
        <taxon>Clitocybaceae</taxon>
        <taxon>Collybia</taxon>
    </lineage>
</organism>
<evidence type="ECO:0000256" key="1">
    <source>
        <dbReference type="ARBA" id="ARBA00001974"/>
    </source>
</evidence>
<dbReference type="GO" id="GO:0016614">
    <property type="term" value="F:oxidoreductase activity, acting on CH-OH group of donors"/>
    <property type="evidence" value="ECO:0007669"/>
    <property type="project" value="InterPro"/>
</dbReference>
<evidence type="ECO:0000313" key="6">
    <source>
        <dbReference type="Proteomes" id="UP000807353"/>
    </source>
</evidence>
<accession>A0A9P5YD53</accession>
<dbReference type="PANTHER" id="PTHR11552">
    <property type="entry name" value="GLUCOSE-METHANOL-CHOLINE GMC OXIDOREDUCTASE"/>
    <property type="match status" value="1"/>
</dbReference>
<keyword evidence="6" id="KW-1185">Reference proteome</keyword>
<keyword evidence="3" id="KW-0285">Flavoprotein</keyword>
<dbReference type="InterPro" id="IPR012132">
    <property type="entry name" value="GMC_OxRdtase"/>
</dbReference>
<proteinExistence type="inferred from homology"/>
<dbReference type="Gene3D" id="3.30.560.10">
    <property type="entry name" value="Glucose Oxidase, domain 3"/>
    <property type="match status" value="1"/>
</dbReference>
<dbReference type="PANTHER" id="PTHR11552:SF78">
    <property type="entry name" value="GLUCOSE-METHANOL-CHOLINE OXIDOREDUCTASE N-TERMINAL DOMAIN-CONTAINING PROTEIN"/>
    <property type="match status" value="1"/>
</dbReference>
<sequence>MGHSEANKYDIIFAGGGAAACITASRLASAAPHLKILILEAGPHTQESPDHVQPGRYFGNLILPKETFTFHASKPSRSLAGRSVTVPAGRCVGGASSINFVMYTRAAASDYDDWERVYKNPGWGSKNLIPLLKQARYCSPLAETYQHAGDPKVHGDSGPLKISFAENEINIATEFLNIAAEYDKDRKHTDDVNDFSTCNAYGVCLLWYIDKTTGKRSDIPHHYIYNQNHSSLTILDRRRVVRVVLENNRAVGVEHIDDVVGRAKGTQIPLVAYASRLVVVSGGAFGSPAILERSGIGSAQILKKNGIPQVVDLPGVGEHYLDHNAIFTPYIASDDADSLDPLFRANETTLAPFVIRWLEDGRGKGLMSHNALDAGIKIRPNEEDLKEIGPEFRKRWEQYFAAAPDKPVMWFGPFSAYAAPIPSPYPKIFSMGYYTEYPASVGRVHIQAGLDVYAPLDFEPGYLDDPADLGVLRWMYKKGREFARRMNVYRGEYSERHPEFPEGSQAAVKVTSPVDMKAPNIIYSAEDDQAIDTYHRKTVETTWHSIGTCAMKPRDEGGVVDPRLNVYGVQNLKVADVSIAPANVGANTYNTAIAIGEKAAILIAEDLGIKGL</sequence>
<dbReference type="InterPro" id="IPR036188">
    <property type="entry name" value="FAD/NAD-bd_sf"/>
</dbReference>
<dbReference type="InterPro" id="IPR007867">
    <property type="entry name" value="GMC_OxRtase_C"/>
</dbReference>
<comment type="cofactor">
    <cofactor evidence="1 3">
        <name>FAD</name>
        <dbReference type="ChEBI" id="CHEBI:57692"/>
    </cofactor>
</comment>